<dbReference type="AlphaFoldDB" id="A0A8J4PJJ8"/>
<keyword evidence="1" id="KW-0812">Transmembrane</keyword>
<evidence type="ECO:0008006" key="4">
    <source>
        <dbReference type="Google" id="ProtNLM"/>
    </source>
</evidence>
<accession>A0A8J4PJJ8</accession>
<feature type="transmembrane region" description="Helical" evidence="1">
    <location>
        <begin position="12"/>
        <end position="35"/>
    </location>
</feature>
<organism evidence="2 3">
    <name type="scientific">Polysphondylium violaceum</name>
    <dbReference type="NCBI Taxonomy" id="133409"/>
    <lineage>
        <taxon>Eukaryota</taxon>
        <taxon>Amoebozoa</taxon>
        <taxon>Evosea</taxon>
        <taxon>Eumycetozoa</taxon>
        <taxon>Dictyostelia</taxon>
        <taxon>Dictyosteliales</taxon>
        <taxon>Dictyosteliaceae</taxon>
        <taxon>Polysphondylium</taxon>
    </lineage>
</organism>
<gene>
    <name evidence="2" type="ORF">CYY_010462</name>
</gene>
<protein>
    <recommendedName>
        <fullName evidence="4">Transmembrane protein</fullName>
    </recommendedName>
</protein>
<feature type="non-terminal residue" evidence="2">
    <location>
        <position position="1"/>
    </location>
</feature>
<evidence type="ECO:0000313" key="2">
    <source>
        <dbReference type="EMBL" id="KAF2068214.1"/>
    </source>
</evidence>
<proteinExistence type="predicted"/>
<keyword evidence="1" id="KW-1133">Transmembrane helix</keyword>
<name>A0A8J4PJJ8_9MYCE</name>
<keyword evidence="1" id="KW-0472">Membrane</keyword>
<sequence length="56" mass="5949">NTDDNGLTKVQIAGIIIGAVGFAAVVVVGVSYAVVKNKKSAKLRNDMQTKLENFNK</sequence>
<evidence type="ECO:0000313" key="3">
    <source>
        <dbReference type="Proteomes" id="UP000695562"/>
    </source>
</evidence>
<dbReference type="EMBL" id="AJWJ01001129">
    <property type="protein sequence ID" value="KAF2068214.1"/>
    <property type="molecule type" value="Genomic_DNA"/>
</dbReference>
<comment type="caution">
    <text evidence="2">The sequence shown here is derived from an EMBL/GenBank/DDBJ whole genome shotgun (WGS) entry which is preliminary data.</text>
</comment>
<evidence type="ECO:0000256" key="1">
    <source>
        <dbReference type="SAM" id="Phobius"/>
    </source>
</evidence>
<dbReference type="Proteomes" id="UP000695562">
    <property type="component" value="Unassembled WGS sequence"/>
</dbReference>
<keyword evidence="3" id="KW-1185">Reference proteome</keyword>
<reference evidence="2" key="1">
    <citation type="submission" date="2020-01" db="EMBL/GenBank/DDBJ databases">
        <title>Development of genomics and gene disruption for Polysphondylium violaceum indicates a role for the polyketide synthase stlB in stalk morphogenesis.</title>
        <authorList>
            <person name="Narita B."/>
            <person name="Kawabe Y."/>
            <person name="Kin K."/>
            <person name="Saito T."/>
            <person name="Gibbs R."/>
            <person name="Kuspa A."/>
            <person name="Muzny D."/>
            <person name="Queller D."/>
            <person name="Richards S."/>
            <person name="Strassman J."/>
            <person name="Sucgang R."/>
            <person name="Worley K."/>
            <person name="Schaap P."/>
        </authorList>
    </citation>
    <scope>NUCLEOTIDE SEQUENCE</scope>
    <source>
        <strain evidence="2">QSvi11</strain>
    </source>
</reference>